<accession>A0A6G0XRA2</accession>
<dbReference type="GO" id="GO:0035493">
    <property type="term" value="P:SNARE complex assembly"/>
    <property type="evidence" value="ECO:0007669"/>
    <property type="project" value="TreeGrafter"/>
</dbReference>
<comment type="caution">
    <text evidence="2">The sequence shown here is derived from an EMBL/GenBank/DDBJ whole genome shotgun (WGS) entry which is preliminary data.</text>
</comment>
<evidence type="ECO:0000313" key="3">
    <source>
        <dbReference type="Proteomes" id="UP000481153"/>
    </source>
</evidence>
<dbReference type="GO" id="GO:0005768">
    <property type="term" value="C:endosome"/>
    <property type="evidence" value="ECO:0007669"/>
    <property type="project" value="TreeGrafter"/>
</dbReference>
<dbReference type="PANTHER" id="PTHR15157:SF5">
    <property type="entry name" value="UV RADIATION RESISTANCE-ASSOCIATED GENE PROTEIN"/>
    <property type="match status" value="1"/>
</dbReference>
<dbReference type="GO" id="GO:0032991">
    <property type="term" value="C:protein-containing complex"/>
    <property type="evidence" value="ECO:0007669"/>
    <property type="project" value="UniProtKB-ARBA"/>
</dbReference>
<sequence>MQCGGCAKTTEQISMLCANCTAATIQQKRTMIMALWADVAVQREKAAHALESKEFATVNEVGNESESDLQRERERVQALLDKDRIAITKLKHHIAQRQEEIKQAKARLQNPPTTATEMAVDGSEINYVLDGLGRVARWNEQNLAAMRRTKVLQLFQLLQLIPSSTRAVHYKTIAKLPLPTSGQYDNAISSEKLPPEVVSAAFGRLIHLLLMLPKYLHPLVYPHPMIFNGSFSTIGQQSGEGAGCHTLYPDGSIGFTRAVAMLWQNVAYLCINQGMEYNDLSPSDIIGNLIRLSENPGLGSCQAHQASLDKLQQQIAQDEASTMLPLVDMSSSIQILPQYSPNDVSTFATTRSSTSNPSLMDWNVIDSTVYRPKA</sequence>
<dbReference type="GO" id="GO:0000323">
    <property type="term" value="C:lytic vacuole"/>
    <property type="evidence" value="ECO:0007669"/>
    <property type="project" value="TreeGrafter"/>
</dbReference>
<evidence type="ECO:0000256" key="1">
    <source>
        <dbReference type="ARBA" id="ARBA00023054"/>
    </source>
</evidence>
<dbReference type="GO" id="GO:0000149">
    <property type="term" value="F:SNARE binding"/>
    <property type="evidence" value="ECO:0007669"/>
    <property type="project" value="TreeGrafter"/>
</dbReference>
<dbReference type="InterPro" id="IPR018791">
    <property type="entry name" value="UV_resistance/autophagy_Atg14"/>
</dbReference>
<name>A0A6G0XRA2_9STRA</name>
<proteinExistence type="predicted"/>
<reference evidence="2 3" key="1">
    <citation type="submission" date="2019-07" db="EMBL/GenBank/DDBJ databases">
        <title>Genomics analysis of Aphanomyces spp. identifies a new class of oomycete effector associated with host adaptation.</title>
        <authorList>
            <person name="Gaulin E."/>
        </authorList>
    </citation>
    <scope>NUCLEOTIDE SEQUENCE [LARGE SCALE GENOMIC DNA]</scope>
    <source>
        <strain evidence="2 3">ATCC 201684</strain>
    </source>
</reference>
<keyword evidence="3" id="KW-1185">Reference proteome</keyword>
<dbReference type="EMBL" id="VJMJ01000022">
    <property type="protein sequence ID" value="KAF0743084.1"/>
    <property type="molecule type" value="Genomic_DNA"/>
</dbReference>
<dbReference type="Proteomes" id="UP000481153">
    <property type="component" value="Unassembled WGS sequence"/>
</dbReference>
<dbReference type="Pfam" id="PF10186">
    <property type="entry name" value="ATG14"/>
    <property type="match status" value="1"/>
</dbReference>
<keyword evidence="1" id="KW-0175">Coiled coil</keyword>
<dbReference type="VEuPathDB" id="FungiDB:AeMF1_009993"/>
<protein>
    <submittedName>
        <fullName evidence="2">Uncharacterized protein</fullName>
    </submittedName>
</protein>
<dbReference type="PANTHER" id="PTHR15157">
    <property type="entry name" value="UV RADIATION RESISTANCE-ASSOCIATED GENE PROTEIN"/>
    <property type="match status" value="1"/>
</dbReference>
<dbReference type="AlphaFoldDB" id="A0A6G0XRA2"/>
<gene>
    <name evidence="2" type="ORF">Ae201684_002142</name>
</gene>
<organism evidence="2 3">
    <name type="scientific">Aphanomyces euteiches</name>
    <dbReference type="NCBI Taxonomy" id="100861"/>
    <lineage>
        <taxon>Eukaryota</taxon>
        <taxon>Sar</taxon>
        <taxon>Stramenopiles</taxon>
        <taxon>Oomycota</taxon>
        <taxon>Saprolegniomycetes</taxon>
        <taxon>Saprolegniales</taxon>
        <taxon>Verrucalvaceae</taxon>
        <taxon>Aphanomyces</taxon>
    </lineage>
</organism>
<evidence type="ECO:0000313" key="2">
    <source>
        <dbReference type="EMBL" id="KAF0743084.1"/>
    </source>
</evidence>